<dbReference type="PANTHER" id="PTHR47985:SF32">
    <property type="entry name" value="RECEPTOR-LIKE KINASE LIP2"/>
    <property type="match status" value="1"/>
</dbReference>
<dbReference type="Pfam" id="PF07714">
    <property type="entry name" value="PK_Tyr_Ser-Thr"/>
    <property type="match status" value="1"/>
</dbReference>
<feature type="region of interest" description="Disordered" evidence="6">
    <location>
        <begin position="139"/>
        <end position="319"/>
    </location>
</feature>
<keyword evidence="2" id="KW-0723">Serine/threonine-protein kinase</keyword>
<keyword evidence="5" id="KW-0547">Nucleotide-binding</keyword>
<dbReference type="EMBL" id="RCHU01000934">
    <property type="protein sequence ID" value="TKR85921.1"/>
    <property type="molecule type" value="Genomic_DNA"/>
</dbReference>
<dbReference type="AlphaFoldDB" id="A0A4U5NSP0"/>
<feature type="compositionally biased region" description="Basic and acidic residues" evidence="6">
    <location>
        <begin position="165"/>
        <end position="184"/>
    </location>
</feature>
<keyword evidence="3" id="KW-0472">Membrane</keyword>
<gene>
    <name evidence="8" type="ORF">D5086_0000243020</name>
</gene>
<feature type="binding site" evidence="5">
    <location>
        <position position="75"/>
    </location>
    <ligand>
        <name>ATP</name>
        <dbReference type="ChEBI" id="CHEBI:30616"/>
    </ligand>
</feature>
<dbReference type="InterPro" id="IPR011009">
    <property type="entry name" value="Kinase-like_dom_sf"/>
</dbReference>
<keyword evidence="2" id="KW-0418">Kinase</keyword>
<dbReference type="InterPro" id="IPR001245">
    <property type="entry name" value="Ser-Thr/Tyr_kinase_cat_dom"/>
</dbReference>
<dbReference type="InterPro" id="IPR000719">
    <property type="entry name" value="Prot_kinase_dom"/>
</dbReference>
<sequence length="319" mass="34788">MLFVAEIKKQKPGDGNKMEEERDVETRDIETQSFTFRELATATRNFRQECLLGEGGFGRVYRGTLASTGQVVAVKQLDRNGLQRNEFLGEVLTLSRLHHPNLVNLIGYCADGDQRLLVHELMSGGSLEDHLLATDMPLLIPPSEEKDGSDDDDKASDGSQSEESSDNKDRAKEHDGDTSDHHDDESSDDEDGDSDCRDQQAVTGSRNFTTSSSMKSMDDGVSSDRKNSRRMEELTSNGRGSQYGSVSSNGASSRSSHCNASFHRKSSKKSNNSSSHKSTVSTSGKSRSSSSSKSRDRNASLSFSSGHDLEDEAGSVKSQ</sequence>
<reference evidence="8" key="1">
    <citation type="submission" date="2018-10" db="EMBL/GenBank/DDBJ databases">
        <title>Population genomic analysis revealed the cold adaptation of white poplar.</title>
        <authorList>
            <person name="Liu Y.-J."/>
        </authorList>
    </citation>
    <scope>NUCLEOTIDE SEQUENCE [LARGE SCALE GENOMIC DNA]</scope>
    <source>
        <strain evidence="8">PAL-ZL1</strain>
    </source>
</reference>
<feature type="compositionally biased region" description="Low complexity" evidence="6">
    <location>
        <begin position="269"/>
        <end position="292"/>
    </location>
</feature>
<dbReference type="PROSITE" id="PS50011">
    <property type="entry name" value="PROTEIN_KINASE_DOM"/>
    <property type="match status" value="1"/>
</dbReference>
<evidence type="ECO:0000256" key="1">
    <source>
        <dbReference type="ARBA" id="ARBA00004193"/>
    </source>
</evidence>
<name>A0A4U5NSP0_POPAL</name>
<evidence type="ECO:0000313" key="8">
    <source>
        <dbReference type="EMBL" id="TKR85921.1"/>
    </source>
</evidence>
<dbReference type="GO" id="GO:0005524">
    <property type="term" value="F:ATP binding"/>
    <property type="evidence" value="ECO:0007669"/>
    <property type="project" value="UniProtKB-UniRule"/>
</dbReference>
<proteinExistence type="predicted"/>
<evidence type="ECO:0000256" key="2">
    <source>
        <dbReference type="ARBA" id="ARBA00022527"/>
    </source>
</evidence>
<feature type="compositionally biased region" description="Polar residues" evidence="6">
    <location>
        <begin position="200"/>
        <end position="215"/>
    </location>
</feature>
<comment type="caution">
    <text evidence="8">The sequence shown here is derived from an EMBL/GenBank/DDBJ whole genome shotgun (WGS) entry which is preliminary data.</text>
</comment>
<keyword evidence="2" id="KW-0808">Transferase</keyword>
<dbReference type="Gene3D" id="3.30.200.20">
    <property type="entry name" value="Phosphorylase Kinase, domain 1"/>
    <property type="match status" value="1"/>
</dbReference>
<dbReference type="GO" id="GO:0005886">
    <property type="term" value="C:plasma membrane"/>
    <property type="evidence" value="ECO:0007669"/>
    <property type="project" value="UniProtKB-SubCell"/>
</dbReference>
<dbReference type="PANTHER" id="PTHR47985">
    <property type="entry name" value="OS07G0668900 PROTEIN"/>
    <property type="match status" value="1"/>
</dbReference>
<dbReference type="FunFam" id="3.30.200.20:FF:000266">
    <property type="entry name" value="probable serine/threonine-protein kinase RLCKVII"/>
    <property type="match status" value="1"/>
</dbReference>
<dbReference type="InterPro" id="IPR017441">
    <property type="entry name" value="Protein_kinase_ATP_BS"/>
</dbReference>
<evidence type="ECO:0000259" key="7">
    <source>
        <dbReference type="PROSITE" id="PS50011"/>
    </source>
</evidence>
<evidence type="ECO:0000256" key="6">
    <source>
        <dbReference type="SAM" id="MobiDB-lite"/>
    </source>
</evidence>
<feature type="compositionally biased region" description="Low complexity" evidence="6">
    <location>
        <begin position="242"/>
        <end position="256"/>
    </location>
</feature>
<keyword evidence="5" id="KW-0067">ATP-binding</keyword>
<protein>
    <recommendedName>
        <fullName evidence="7">Protein kinase domain-containing protein</fullName>
    </recommendedName>
</protein>
<organism evidence="8">
    <name type="scientific">Populus alba</name>
    <name type="common">White poplar</name>
    <dbReference type="NCBI Taxonomy" id="43335"/>
    <lineage>
        <taxon>Eukaryota</taxon>
        <taxon>Viridiplantae</taxon>
        <taxon>Streptophyta</taxon>
        <taxon>Embryophyta</taxon>
        <taxon>Tracheophyta</taxon>
        <taxon>Spermatophyta</taxon>
        <taxon>Magnoliopsida</taxon>
        <taxon>eudicotyledons</taxon>
        <taxon>Gunneridae</taxon>
        <taxon>Pentapetalae</taxon>
        <taxon>rosids</taxon>
        <taxon>fabids</taxon>
        <taxon>Malpighiales</taxon>
        <taxon>Salicaceae</taxon>
        <taxon>Saliceae</taxon>
        <taxon>Populus</taxon>
    </lineage>
</organism>
<accession>A0A4U5NSP0</accession>
<evidence type="ECO:0000256" key="4">
    <source>
        <dbReference type="ARBA" id="ARBA00023288"/>
    </source>
</evidence>
<dbReference type="SUPFAM" id="SSF56112">
    <property type="entry name" value="Protein kinase-like (PK-like)"/>
    <property type="match status" value="1"/>
</dbReference>
<feature type="compositionally biased region" description="Basic and acidic residues" evidence="6">
    <location>
        <begin position="216"/>
        <end position="233"/>
    </location>
</feature>
<dbReference type="PROSITE" id="PS00107">
    <property type="entry name" value="PROTEIN_KINASE_ATP"/>
    <property type="match status" value="1"/>
</dbReference>
<evidence type="ECO:0000256" key="5">
    <source>
        <dbReference type="PROSITE-ProRule" id="PRU10141"/>
    </source>
</evidence>
<dbReference type="GO" id="GO:0004674">
    <property type="term" value="F:protein serine/threonine kinase activity"/>
    <property type="evidence" value="ECO:0007669"/>
    <property type="project" value="UniProtKB-KW"/>
</dbReference>
<evidence type="ECO:0000256" key="3">
    <source>
        <dbReference type="ARBA" id="ARBA00023136"/>
    </source>
</evidence>
<keyword evidence="4" id="KW-0449">Lipoprotein</keyword>
<comment type="subcellular location">
    <subcellularLocation>
        <location evidence="1">Cell membrane</location>
        <topology evidence="1">Lipid-anchor</topology>
    </subcellularLocation>
</comment>
<feature type="domain" description="Protein kinase" evidence="7">
    <location>
        <begin position="46"/>
        <end position="319"/>
    </location>
</feature>